<dbReference type="GO" id="GO:0020037">
    <property type="term" value="F:heme binding"/>
    <property type="evidence" value="ECO:0007669"/>
    <property type="project" value="InterPro"/>
</dbReference>
<dbReference type="GO" id="GO:0016705">
    <property type="term" value="F:oxidoreductase activity, acting on paired donors, with incorporation or reduction of molecular oxygen"/>
    <property type="evidence" value="ECO:0007669"/>
    <property type="project" value="InterPro"/>
</dbReference>
<dbReference type="Gene3D" id="1.10.630.10">
    <property type="entry name" value="Cytochrome P450"/>
    <property type="match status" value="1"/>
</dbReference>
<feature type="transmembrane region" description="Helical" evidence="1">
    <location>
        <begin position="16"/>
        <end position="34"/>
    </location>
</feature>
<dbReference type="InterPro" id="IPR001128">
    <property type="entry name" value="Cyt_P450"/>
</dbReference>
<dbReference type="PANTHER" id="PTHR24301">
    <property type="entry name" value="THROMBOXANE-A SYNTHASE"/>
    <property type="match status" value="1"/>
</dbReference>
<evidence type="ECO:0000313" key="2">
    <source>
        <dbReference type="EMBL" id="JAC84434.1"/>
    </source>
</evidence>
<accession>A0A061SMX9</accession>
<dbReference type="PANTHER" id="PTHR24301:SF2">
    <property type="entry name" value="THROMBOXANE-A SYNTHASE"/>
    <property type="match status" value="1"/>
</dbReference>
<protein>
    <submittedName>
        <fullName evidence="2">Cytochrome P450, family 3, subfamily A, polypeptide 5</fullName>
    </submittedName>
</protein>
<sequence>MFSAITSVDLSENGRVLFGAAAAAAGVAVLIYGFNPFSRWRYRKVPGDSPNWLVGTFPSYVSKGFHKTNFELQKKYGPITKVFLGRHPLILVADPDYARQILLRNSDRINPFRGGAISNSREQQEIDKASLINSRAPQAKALRGAWQPTFNPSSLSEYAPIMNNGAEKLLVRLANAEGKEVNIWRIFGDMTFDVVGSAAFGVDFDTQTAAGGARPATEDSNDLVTASATVFKAAGVGQGSFLQIIGLVAPVLVPLVRPFAAAAEALGLLPRSLDEVLRALGTLRREAMSLTRAAREGGCPLAASGGGG</sequence>
<reference evidence="2" key="1">
    <citation type="submission" date="2014-05" db="EMBL/GenBank/DDBJ databases">
        <title>The transcriptome of the halophilic microalga Tetraselmis sp. GSL018 isolated from the Great Salt Lake, Utah.</title>
        <authorList>
            <person name="Jinkerson R.E."/>
            <person name="D'Adamo S."/>
            <person name="Posewitz M.C."/>
        </authorList>
    </citation>
    <scope>NUCLEOTIDE SEQUENCE</scope>
    <source>
        <strain evidence="2">GSL018</strain>
    </source>
</reference>
<keyword evidence="1" id="KW-0472">Membrane</keyword>
<evidence type="ECO:0000256" key="1">
    <source>
        <dbReference type="SAM" id="Phobius"/>
    </source>
</evidence>
<dbReference type="SUPFAM" id="SSF48264">
    <property type="entry name" value="Cytochrome P450"/>
    <property type="match status" value="1"/>
</dbReference>
<dbReference type="EMBL" id="GBEZ01000454">
    <property type="protein sequence ID" value="JAC84434.1"/>
    <property type="molecule type" value="Transcribed_RNA"/>
</dbReference>
<dbReference type="GO" id="GO:0005506">
    <property type="term" value="F:iron ion binding"/>
    <property type="evidence" value="ECO:0007669"/>
    <property type="project" value="InterPro"/>
</dbReference>
<name>A0A061SMX9_9CHLO</name>
<organism evidence="2">
    <name type="scientific">Tetraselmis sp. GSL018</name>
    <dbReference type="NCBI Taxonomy" id="582737"/>
    <lineage>
        <taxon>Eukaryota</taxon>
        <taxon>Viridiplantae</taxon>
        <taxon>Chlorophyta</taxon>
        <taxon>core chlorophytes</taxon>
        <taxon>Chlorodendrophyceae</taxon>
        <taxon>Chlorodendrales</taxon>
        <taxon>Chlorodendraceae</taxon>
        <taxon>Tetraselmis</taxon>
    </lineage>
</organism>
<keyword evidence="1" id="KW-0812">Transmembrane</keyword>
<keyword evidence="1" id="KW-1133">Transmembrane helix</keyword>
<dbReference type="AlphaFoldDB" id="A0A061SMX9"/>
<dbReference type="InterPro" id="IPR036396">
    <property type="entry name" value="Cyt_P450_sf"/>
</dbReference>
<dbReference type="GO" id="GO:0004497">
    <property type="term" value="F:monooxygenase activity"/>
    <property type="evidence" value="ECO:0007669"/>
    <property type="project" value="InterPro"/>
</dbReference>
<gene>
    <name evidence="2" type="primary">CYP3A5</name>
    <name evidence="2" type="ORF">TSPGSL018_990</name>
</gene>
<proteinExistence type="predicted"/>
<dbReference type="Pfam" id="PF00067">
    <property type="entry name" value="p450"/>
    <property type="match status" value="1"/>
</dbReference>